<feature type="compositionally biased region" description="Low complexity" evidence="3">
    <location>
        <begin position="351"/>
        <end position="362"/>
    </location>
</feature>
<feature type="region of interest" description="Disordered" evidence="3">
    <location>
        <begin position="153"/>
        <end position="211"/>
    </location>
</feature>
<dbReference type="InterPro" id="IPR032675">
    <property type="entry name" value="LRR_dom_sf"/>
</dbReference>
<dbReference type="AlphaFoldDB" id="A0AAV5RX84"/>
<dbReference type="GO" id="GO:0035591">
    <property type="term" value="F:signaling adaptor activity"/>
    <property type="evidence" value="ECO:0007669"/>
    <property type="project" value="TreeGrafter"/>
</dbReference>
<feature type="region of interest" description="Disordered" evidence="3">
    <location>
        <begin position="276"/>
        <end position="314"/>
    </location>
</feature>
<accession>A0AAV5RX84</accession>
<feature type="region of interest" description="Disordered" evidence="3">
    <location>
        <begin position="224"/>
        <end position="252"/>
    </location>
</feature>
<dbReference type="GO" id="GO:0031028">
    <property type="term" value="P:septation initiation signaling"/>
    <property type="evidence" value="ECO:0007669"/>
    <property type="project" value="TreeGrafter"/>
</dbReference>
<dbReference type="Proteomes" id="UP001377567">
    <property type="component" value="Unassembled WGS sequence"/>
</dbReference>
<evidence type="ECO:0000256" key="2">
    <source>
        <dbReference type="ARBA" id="ARBA00022737"/>
    </source>
</evidence>
<dbReference type="PROSITE" id="PS51450">
    <property type="entry name" value="LRR"/>
    <property type="match status" value="1"/>
</dbReference>
<dbReference type="InterPro" id="IPR001611">
    <property type="entry name" value="Leu-rich_rpt"/>
</dbReference>
<feature type="region of interest" description="Disordered" evidence="3">
    <location>
        <begin position="1"/>
        <end position="25"/>
    </location>
</feature>
<dbReference type="SUPFAM" id="SSF52058">
    <property type="entry name" value="L domain-like"/>
    <property type="match status" value="1"/>
</dbReference>
<dbReference type="InterPro" id="IPR052574">
    <property type="entry name" value="CDIRP"/>
</dbReference>
<dbReference type="PANTHER" id="PTHR47566:SF1">
    <property type="entry name" value="PROTEIN NUD1"/>
    <property type="match status" value="1"/>
</dbReference>
<gene>
    <name evidence="4" type="ORF">DAKH74_025980</name>
</gene>
<keyword evidence="2" id="KW-0677">Repeat</keyword>
<feature type="compositionally biased region" description="Basic and acidic residues" evidence="3">
    <location>
        <begin position="224"/>
        <end position="235"/>
    </location>
</feature>
<feature type="compositionally biased region" description="Basic and acidic residues" evidence="3">
    <location>
        <begin position="370"/>
        <end position="391"/>
    </location>
</feature>
<dbReference type="PANTHER" id="PTHR47566">
    <property type="match status" value="1"/>
</dbReference>
<feature type="compositionally biased region" description="Low complexity" evidence="3">
    <location>
        <begin position="446"/>
        <end position="455"/>
    </location>
</feature>
<dbReference type="Gene3D" id="3.80.10.10">
    <property type="entry name" value="Ribonuclease Inhibitor"/>
    <property type="match status" value="1"/>
</dbReference>
<reference evidence="4 5" key="1">
    <citation type="journal article" date="2023" name="Elife">
        <title>Identification of key yeast species and microbe-microbe interactions impacting larval growth of Drosophila in the wild.</title>
        <authorList>
            <person name="Mure A."/>
            <person name="Sugiura Y."/>
            <person name="Maeda R."/>
            <person name="Honda K."/>
            <person name="Sakurai N."/>
            <person name="Takahashi Y."/>
            <person name="Watada M."/>
            <person name="Katoh T."/>
            <person name="Gotoh A."/>
            <person name="Gotoh Y."/>
            <person name="Taniguchi I."/>
            <person name="Nakamura K."/>
            <person name="Hayashi T."/>
            <person name="Katayama T."/>
            <person name="Uemura T."/>
            <person name="Hattori Y."/>
        </authorList>
    </citation>
    <scope>NUCLEOTIDE SEQUENCE [LARGE SCALE GENOMIC DNA]</scope>
    <source>
        <strain evidence="4 5">KH-74</strain>
    </source>
</reference>
<feature type="compositionally biased region" description="Polar residues" evidence="3">
    <location>
        <begin position="284"/>
        <end position="293"/>
    </location>
</feature>
<sequence length="853" mass="89765">MTTMYSGLGDDNSDVRAVSDSLDSSGSLDALSDEFGSLRISAPTTYNTNATTLDTQQQRQFKQYQVNDHFANSAFISRLQEDSGELESSDSALLDSGNEQSVLEHNNNSILEHSDAPLADDSVLEYGTVQRPAKSGSGEAGQGAQFLPYMRHPQAQPQRGPSPNMHGLTFSYEGGDEPSDAGEYRANAPRALGREPPTREPPSALIIRDIGELSGQVLNTFKRKNEQRERGEGEGGAHSSPGNGESLEDPLSDDPALAAKEVYRNLLRSQGSLFNMKRPGVSRAGSTVASSGNGSLGHTRAVSNTVSTRGPSAASAPLNELNLITPGSIGYRFKHSKGLWVPDEEADAETETNTTTTMMMTTQGDSQYPDDSKGEEQNDREQGGAQSDREQGGAPERSGNESPLALAQEPGDTTTPLIAPRVDTAGVLNRARSAQSAREPRKDTEAASASASATATSAAPPLLSLLVARVPASQPDWARVHSVDLSDAGAAVTSLRGLAQYLPQLVELVARDTGIAALDGVPPTVRTLDLSGSAVGDALAALPEGNRVEQLCLARCRLRANLSVLAGAPSLRNADLRGNGIVSLGGLGSATVCALDLRDNALAGAVDLRRVAGANDNRLGGWLQLESLDLGGNALAQLTNVAALPALRTLRVGENKGALLVSASTDNNSTVSPTHSGVRTLDLTGSPGVTLDLAGFPQLETLAVHGDTCFTGGLLPPSLHTLEVRGGTPQGVAAVLALLPRDTRLETLRVCDIPQLQGLQHTQCARLTTLRELCVRDCGVSGAQALLAGLPYPNAIRALDIRGNPLLQRRMRTRRDNAADKDNRDLDGAAAAFKEQLEGVVRTACPFLQELAL</sequence>
<feature type="region of interest" description="Disordered" evidence="3">
    <location>
        <begin position="342"/>
        <end position="455"/>
    </location>
</feature>
<proteinExistence type="predicted"/>
<evidence type="ECO:0000313" key="5">
    <source>
        <dbReference type="Proteomes" id="UP001377567"/>
    </source>
</evidence>
<protein>
    <submittedName>
        <fullName evidence="4">Nud1 protein</fullName>
    </submittedName>
</protein>
<keyword evidence="5" id="KW-1185">Reference proteome</keyword>
<name>A0AAV5RX84_MAUHU</name>
<dbReference type="EMBL" id="BTGD01000006">
    <property type="protein sequence ID" value="GMM55982.1"/>
    <property type="molecule type" value="Genomic_DNA"/>
</dbReference>
<organism evidence="4 5">
    <name type="scientific">Maudiozyma humilis</name>
    <name type="common">Sour dough yeast</name>
    <name type="synonym">Kazachstania humilis</name>
    <dbReference type="NCBI Taxonomy" id="51915"/>
    <lineage>
        <taxon>Eukaryota</taxon>
        <taxon>Fungi</taxon>
        <taxon>Dikarya</taxon>
        <taxon>Ascomycota</taxon>
        <taxon>Saccharomycotina</taxon>
        <taxon>Saccharomycetes</taxon>
        <taxon>Saccharomycetales</taxon>
        <taxon>Saccharomycetaceae</taxon>
        <taxon>Maudiozyma</taxon>
    </lineage>
</organism>
<keyword evidence="1" id="KW-0433">Leucine-rich repeat</keyword>
<dbReference type="GO" id="GO:1902412">
    <property type="term" value="P:regulation of mitotic cytokinesis"/>
    <property type="evidence" value="ECO:0007669"/>
    <property type="project" value="TreeGrafter"/>
</dbReference>
<comment type="caution">
    <text evidence="4">The sequence shown here is derived from an EMBL/GenBank/DDBJ whole genome shotgun (WGS) entry which is preliminary data.</text>
</comment>
<evidence type="ECO:0000256" key="3">
    <source>
        <dbReference type="SAM" id="MobiDB-lite"/>
    </source>
</evidence>
<evidence type="ECO:0000313" key="4">
    <source>
        <dbReference type="EMBL" id="GMM55982.1"/>
    </source>
</evidence>
<dbReference type="GO" id="GO:0061499">
    <property type="term" value="C:outer plaque of mitotic spindle pole body"/>
    <property type="evidence" value="ECO:0007669"/>
    <property type="project" value="TreeGrafter"/>
</dbReference>
<feature type="compositionally biased region" description="Polar residues" evidence="3">
    <location>
        <begin position="301"/>
        <end position="310"/>
    </location>
</feature>
<evidence type="ECO:0000256" key="1">
    <source>
        <dbReference type="ARBA" id="ARBA00022614"/>
    </source>
</evidence>